<accession>A0A8X8FT74</accession>
<dbReference type="EMBL" id="JACSQS010000008">
    <property type="protein sequence ID" value="MBD7954390.1"/>
    <property type="molecule type" value="Genomic_DNA"/>
</dbReference>
<dbReference type="AlphaFoldDB" id="A0A8X8FT74"/>
<dbReference type="RefSeq" id="WP_191770596.1">
    <property type="nucleotide sequence ID" value="NZ_JACSQS010000008.1"/>
</dbReference>
<dbReference type="Proteomes" id="UP000636938">
    <property type="component" value="Unassembled WGS sequence"/>
</dbReference>
<reference evidence="2 3" key="1">
    <citation type="submission" date="2020-08" db="EMBL/GenBank/DDBJ databases">
        <title>A Genomic Blueprint of the Chicken Gut Microbiome.</title>
        <authorList>
            <person name="Gilroy R."/>
            <person name="Ravi A."/>
            <person name="Getino M."/>
            <person name="Pursley I."/>
            <person name="Horton D.L."/>
            <person name="Alikhan N.-F."/>
            <person name="Baker D."/>
            <person name="Gharbi K."/>
            <person name="Hall N."/>
            <person name="Watson M."/>
            <person name="Adriaenssens E.M."/>
            <person name="Foster-Nyarko E."/>
            <person name="Jarju S."/>
            <person name="Secka A."/>
            <person name="Antonio M."/>
            <person name="Oren A."/>
            <person name="Chaudhuri R."/>
            <person name="La Ragione R.M."/>
            <person name="Hildebrand F."/>
            <person name="Pallen M.J."/>
        </authorList>
    </citation>
    <scope>NUCLEOTIDE SEQUENCE [LARGE SCALE GENOMIC DNA]</scope>
    <source>
        <strain evidence="2 3">Sa5BUN4</strain>
    </source>
</reference>
<evidence type="ECO:0000313" key="3">
    <source>
        <dbReference type="Proteomes" id="UP000636938"/>
    </source>
</evidence>
<gene>
    <name evidence="2" type="ORF">H9654_09230</name>
</gene>
<sequence length="608" mass="67061">MPTLTISQTSPALSPPAPPHAPASPIHEHASLLFCAAGPAAPVLDQSRAAAEFDVGRDSQKFIAGWPCVTMMGRSIEIPAAEQRIRPATFFSAANPADSATRELYLQAYQSHSHDNQSVRQEIGQAALAQVREQAQRLDLQLPLQDVRTRQAYRMDAATGQGVPYLHARDMPFRAALDAADAAIHTFLPGYATGDRYSLILATLINPRLNVSIAYSRGNAAEEHHAREAFEVIRSALGASGQQDAAHRVSLYEYTGASLKNARESLDDSATRADFKHVAGAPSPLVGGDAHEATHVFHISATTELIARRFRDPDLSPEARCIAVRDKLIALVHPVERERIDALVDTVVAEQGIQPGAAALWIADREYANAREAEAISRPMMFEQIADALDHAGSPVYCIADTYINRARDENGEDRLTDRHPYRPKLHPHIGRFWAAELNGERVLAPREHQWYFMHKLLDTVGGPVIGIRSGALEPFALMGHQVIYLEHKDMFTPERHACWQGVIPYHRLITNHTTGYLNKESETFRDNALRSLLSETLQRRLERGAADPQYGPWPDRQQSLSRMEDDLARGILSSNELKLLVAMTRSRTTAMQTAALPGTFGAAPRAS</sequence>
<evidence type="ECO:0000256" key="1">
    <source>
        <dbReference type="SAM" id="MobiDB-lite"/>
    </source>
</evidence>
<feature type="region of interest" description="Disordered" evidence="1">
    <location>
        <begin position="1"/>
        <end position="24"/>
    </location>
</feature>
<proteinExistence type="predicted"/>
<evidence type="ECO:0000313" key="2">
    <source>
        <dbReference type="EMBL" id="MBD7954390.1"/>
    </source>
</evidence>
<name>A0A8X8FT74_9GAMM</name>
<comment type="caution">
    <text evidence="2">The sequence shown here is derived from an EMBL/GenBank/DDBJ whole genome shotgun (WGS) entry which is preliminary data.</text>
</comment>
<keyword evidence="3" id="KW-1185">Reference proteome</keyword>
<protein>
    <submittedName>
        <fullName evidence="2">Uncharacterized protein</fullName>
    </submittedName>
</protein>
<feature type="compositionally biased region" description="Pro residues" evidence="1">
    <location>
        <begin position="13"/>
        <end position="22"/>
    </location>
</feature>
<organism evidence="2 3">
    <name type="scientific">Stenotrophomonas lacuserhaii</name>
    <dbReference type="NCBI Taxonomy" id="2760084"/>
    <lineage>
        <taxon>Bacteria</taxon>
        <taxon>Pseudomonadati</taxon>
        <taxon>Pseudomonadota</taxon>
        <taxon>Gammaproteobacteria</taxon>
        <taxon>Lysobacterales</taxon>
        <taxon>Lysobacteraceae</taxon>
        <taxon>Stenotrophomonas</taxon>
    </lineage>
</organism>